<keyword evidence="1" id="KW-1133">Transmembrane helix</keyword>
<feature type="transmembrane region" description="Helical" evidence="1">
    <location>
        <begin position="37"/>
        <end position="60"/>
    </location>
</feature>
<dbReference type="Proteomes" id="UP000004699">
    <property type="component" value="Unassembled WGS sequence"/>
</dbReference>
<accession>B8KTS2</accession>
<dbReference type="Pfam" id="PF11127">
    <property type="entry name" value="YgaP-like_TM"/>
    <property type="match status" value="1"/>
</dbReference>
<protein>
    <recommendedName>
        <fullName evidence="2">Inner membrane protein YgaP-like transmembrane domain-containing protein</fullName>
    </recommendedName>
</protein>
<sequence>MTGSIMQQNLGTFERGVRLSAGILFITYSAIQETFGLIEGLSAFVGVLLILNGISGRCYLWRWLGLKSCQCDSGGVSDQSDGGSSSK</sequence>
<dbReference type="EMBL" id="DS999411">
    <property type="protein sequence ID" value="EED35882.1"/>
    <property type="molecule type" value="Genomic_DNA"/>
</dbReference>
<reference evidence="4" key="1">
    <citation type="journal article" date="2013" name="BMC Microbiol.">
        <title>Taxonomy and evolution of bacteriochlorophyll a-containing members of the OM60/NOR5 clade of marine gammaproteobacteria: description of Luminiphilus syltensis gen. nov., sp. nov., reclassification of Haliea rubra as Pseudohaliea rubra gen. nov., comb. nov., and emendation of Chromatocurvus halotolerans.</title>
        <authorList>
            <person name="Spring S."/>
            <person name="Riedel T."/>
            <person name="Sproer C."/>
            <person name="Yan S."/>
            <person name="Harder J."/>
            <person name="Fuchs B.M."/>
        </authorList>
    </citation>
    <scope>NUCLEOTIDE SEQUENCE [LARGE SCALE GENOMIC DNA]</scope>
    <source>
        <strain evidence="4">NOR51-B</strain>
    </source>
</reference>
<evidence type="ECO:0000313" key="4">
    <source>
        <dbReference type="Proteomes" id="UP000004699"/>
    </source>
</evidence>
<proteinExistence type="predicted"/>
<evidence type="ECO:0000259" key="2">
    <source>
        <dbReference type="Pfam" id="PF11127"/>
    </source>
</evidence>
<keyword evidence="4" id="KW-1185">Reference proteome</keyword>
<keyword evidence="1" id="KW-0812">Transmembrane</keyword>
<evidence type="ECO:0000256" key="1">
    <source>
        <dbReference type="SAM" id="Phobius"/>
    </source>
</evidence>
<keyword evidence="1" id="KW-0472">Membrane</keyword>
<dbReference type="InterPro" id="IPR021309">
    <property type="entry name" value="YgaP-like_TM"/>
</dbReference>
<organism evidence="3 4">
    <name type="scientific">Luminiphilus syltensis NOR5-1B</name>
    <dbReference type="NCBI Taxonomy" id="565045"/>
    <lineage>
        <taxon>Bacteria</taxon>
        <taxon>Pseudomonadati</taxon>
        <taxon>Pseudomonadota</taxon>
        <taxon>Gammaproteobacteria</taxon>
        <taxon>Cellvibrionales</taxon>
        <taxon>Halieaceae</taxon>
        <taxon>Luminiphilus</taxon>
    </lineage>
</organism>
<dbReference type="AlphaFoldDB" id="B8KTS2"/>
<feature type="domain" description="Inner membrane protein YgaP-like transmembrane" evidence="2">
    <location>
        <begin position="6"/>
        <end position="70"/>
    </location>
</feature>
<gene>
    <name evidence="3" type="ORF">NOR51B_1829</name>
</gene>
<dbReference type="HOGENOM" id="CLU_2583700_0_0_6"/>
<evidence type="ECO:0000313" key="3">
    <source>
        <dbReference type="EMBL" id="EED35882.1"/>
    </source>
</evidence>
<name>B8KTS2_9GAMM</name>